<dbReference type="SMART" id="SM00369">
    <property type="entry name" value="LRR_TYP"/>
    <property type="match status" value="7"/>
</dbReference>
<dbReference type="SUPFAM" id="SSF52058">
    <property type="entry name" value="L domain-like"/>
    <property type="match status" value="1"/>
</dbReference>
<comment type="subcellular location">
    <subcellularLocation>
        <location evidence="1">Membrane</location>
        <topology evidence="1">Single-pass membrane protein</topology>
    </subcellularLocation>
</comment>
<evidence type="ECO:0000256" key="7">
    <source>
        <dbReference type="ARBA" id="ARBA00022840"/>
    </source>
</evidence>
<feature type="region of interest" description="Disordered" evidence="11">
    <location>
        <begin position="554"/>
        <end position="574"/>
    </location>
</feature>
<keyword evidence="15" id="KW-1185">Reference proteome</keyword>
<keyword evidence="10" id="KW-0325">Glycoprotein</keyword>
<dbReference type="Gene3D" id="1.10.510.10">
    <property type="entry name" value="Transferase(Phosphotransferase) domain 1"/>
    <property type="match status" value="1"/>
</dbReference>
<dbReference type="InterPro" id="IPR050647">
    <property type="entry name" value="Plant_LRR-RLKs"/>
</dbReference>
<evidence type="ECO:0000256" key="10">
    <source>
        <dbReference type="ARBA" id="ARBA00023180"/>
    </source>
</evidence>
<gene>
    <name evidence="14" type="ORF">WN944_008721</name>
</gene>
<evidence type="ECO:0000256" key="12">
    <source>
        <dbReference type="SAM" id="Phobius"/>
    </source>
</evidence>
<evidence type="ECO:0000256" key="1">
    <source>
        <dbReference type="ARBA" id="ARBA00004167"/>
    </source>
</evidence>
<evidence type="ECO:0000256" key="2">
    <source>
        <dbReference type="ARBA" id="ARBA00022614"/>
    </source>
</evidence>
<dbReference type="Pfam" id="PF07714">
    <property type="entry name" value="PK_Tyr_Ser-Thr"/>
    <property type="match status" value="1"/>
</dbReference>
<dbReference type="InterPro" id="IPR055414">
    <property type="entry name" value="LRR_R13L4/SHOC2-like"/>
</dbReference>
<keyword evidence="2" id="KW-0433">Leucine-rich repeat</keyword>
<name>A0AAP0MT29_9ROSI</name>
<dbReference type="PANTHER" id="PTHR48056">
    <property type="entry name" value="LRR RECEPTOR-LIKE SERINE/THREONINE-PROTEIN KINASE-RELATED"/>
    <property type="match status" value="1"/>
</dbReference>
<dbReference type="InterPro" id="IPR032675">
    <property type="entry name" value="LRR_dom_sf"/>
</dbReference>
<dbReference type="InterPro" id="IPR003591">
    <property type="entry name" value="Leu-rich_rpt_typical-subtyp"/>
</dbReference>
<dbReference type="InterPro" id="IPR001611">
    <property type="entry name" value="Leu-rich_rpt"/>
</dbReference>
<accession>A0AAP0MT29</accession>
<keyword evidence="3 12" id="KW-0812">Transmembrane</keyword>
<dbReference type="PROSITE" id="PS51450">
    <property type="entry name" value="LRR"/>
    <property type="match status" value="1"/>
</dbReference>
<dbReference type="InterPro" id="IPR011009">
    <property type="entry name" value="Kinase-like_dom_sf"/>
</dbReference>
<feature type="region of interest" description="Disordered" evidence="11">
    <location>
        <begin position="13"/>
        <end position="64"/>
    </location>
</feature>
<feature type="domain" description="Protein kinase" evidence="13">
    <location>
        <begin position="596"/>
        <end position="879"/>
    </location>
</feature>
<keyword evidence="4" id="KW-0732">Signal</keyword>
<evidence type="ECO:0000313" key="15">
    <source>
        <dbReference type="Proteomes" id="UP001428341"/>
    </source>
</evidence>
<keyword evidence="8 12" id="KW-1133">Transmembrane helix</keyword>
<dbReference type="Pfam" id="PF23598">
    <property type="entry name" value="LRR_14"/>
    <property type="match status" value="1"/>
</dbReference>
<feature type="compositionally biased region" description="Polar residues" evidence="11">
    <location>
        <begin position="54"/>
        <end position="64"/>
    </location>
</feature>
<dbReference type="InterPro" id="IPR013210">
    <property type="entry name" value="LRR_N_plant-typ"/>
</dbReference>
<dbReference type="FunFam" id="3.80.10.10:FF:000383">
    <property type="entry name" value="Leucine-rich repeat receptor protein kinase EMS1"/>
    <property type="match status" value="1"/>
</dbReference>
<evidence type="ECO:0000256" key="5">
    <source>
        <dbReference type="ARBA" id="ARBA00022737"/>
    </source>
</evidence>
<evidence type="ECO:0000256" key="4">
    <source>
        <dbReference type="ARBA" id="ARBA00022729"/>
    </source>
</evidence>
<feature type="compositionally biased region" description="Basic and acidic residues" evidence="11">
    <location>
        <begin position="31"/>
        <end position="53"/>
    </location>
</feature>
<dbReference type="AlphaFoldDB" id="A0AAP0MT29"/>
<dbReference type="Proteomes" id="UP001428341">
    <property type="component" value="Unassembled WGS sequence"/>
</dbReference>
<keyword evidence="9 12" id="KW-0472">Membrane</keyword>
<proteinExistence type="predicted"/>
<dbReference type="GO" id="GO:0016020">
    <property type="term" value="C:membrane"/>
    <property type="evidence" value="ECO:0007669"/>
    <property type="project" value="UniProtKB-SubCell"/>
</dbReference>
<evidence type="ECO:0000256" key="11">
    <source>
        <dbReference type="SAM" id="MobiDB-lite"/>
    </source>
</evidence>
<dbReference type="FunFam" id="3.30.200.20:FF:000433">
    <property type="entry name" value="Predicted protein"/>
    <property type="match status" value="1"/>
</dbReference>
<dbReference type="SUPFAM" id="SSF56112">
    <property type="entry name" value="Protein kinase-like (PK-like)"/>
    <property type="match status" value="1"/>
</dbReference>
<evidence type="ECO:0000256" key="9">
    <source>
        <dbReference type="ARBA" id="ARBA00023136"/>
    </source>
</evidence>
<organism evidence="14 15">
    <name type="scientific">Citrus x changshan-huyou</name>
    <dbReference type="NCBI Taxonomy" id="2935761"/>
    <lineage>
        <taxon>Eukaryota</taxon>
        <taxon>Viridiplantae</taxon>
        <taxon>Streptophyta</taxon>
        <taxon>Embryophyta</taxon>
        <taxon>Tracheophyta</taxon>
        <taxon>Spermatophyta</taxon>
        <taxon>Magnoliopsida</taxon>
        <taxon>eudicotyledons</taxon>
        <taxon>Gunneridae</taxon>
        <taxon>Pentapetalae</taxon>
        <taxon>rosids</taxon>
        <taxon>malvids</taxon>
        <taxon>Sapindales</taxon>
        <taxon>Rutaceae</taxon>
        <taxon>Aurantioideae</taxon>
        <taxon>Citrus</taxon>
    </lineage>
</organism>
<dbReference type="EMBL" id="JBCGBO010000003">
    <property type="protein sequence ID" value="KAK9216711.1"/>
    <property type="molecule type" value="Genomic_DNA"/>
</dbReference>
<dbReference type="Gene3D" id="3.80.10.10">
    <property type="entry name" value="Ribonuclease Inhibitor"/>
    <property type="match status" value="2"/>
</dbReference>
<evidence type="ECO:0000256" key="8">
    <source>
        <dbReference type="ARBA" id="ARBA00022989"/>
    </source>
</evidence>
<protein>
    <recommendedName>
        <fullName evidence="13">Protein kinase domain-containing protein</fullName>
    </recommendedName>
</protein>
<evidence type="ECO:0000313" key="14">
    <source>
        <dbReference type="EMBL" id="KAK9216711.1"/>
    </source>
</evidence>
<keyword evidence="7" id="KW-0067">ATP-binding</keyword>
<feature type="transmembrane region" description="Helical" evidence="12">
    <location>
        <begin position="518"/>
        <end position="543"/>
    </location>
</feature>
<dbReference type="GO" id="GO:0004674">
    <property type="term" value="F:protein serine/threonine kinase activity"/>
    <property type="evidence" value="ECO:0007669"/>
    <property type="project" value="UniProtKB-EC"/>
</dbReference>
<dbReference type="FunFam" id="1.10.510.10:FF:000448">
    <property type="entry name" value="Putative LRR receptor-like serine/threonine-protein kinase"/>
    <property type="match status" value="1"/>
</dbReference>
<dbReference type="FunFam" id="3.80.10.10:FF:000561">
    <property type="entry name" value="Probable LRR receptor-like serine/threonine-protein kinase At2g16250"/>
    <property type="match status" value="1"/>
</dbReference>
<evidence type="ECO:0000259" key="13">
    <source>
        <dbReference type="PROSITE" id="PS50011"/>
    </source>
</evidence>
<dbReference type="InterPro" id="IPR000719">
    <property type="entry name" value="Prot_kinase_dom"/>
</dbReference>
<evidence type="ECO:0000256" key="3">
    <source>
        <dbReference type="ARBA" id="ARBA00022692"/>
    </source>
</evidence>
<keyword evidence="5" id="KW-0677">Repeat</keyword>
<dbReference type="GO" id="GO:0005524">
    <property type="term" value="F:ATP binding"/>
    <property type="evidence" value="ECO:0007669"/>
    <property type="project" value="UniProtKB-KW"/>
</dbReference>
<dbReference type="Pfam" id="PF08263">
    <property type="entry name" value="LRRNT_2"/>
    <property type="match status" value="1"/>
</dbReference>
<dbReference type="PROSITE" id="PS50011">
    <property type="entry name" value="PROTEIN_KINASE_DOM"/>
    <property type="match status" value="1"/>
</dbReference>
<comment type="caution">
    <text evidence="14">The sequence shown here is derived from an EMBL/GenBank/DDBJ whole genome shotgun (WGS) entry which is preliminary data.</text>
</comment>
<evidence type="ECO:0000256" key="6">
    <source>
        <dbReference type="ARBA" id="ARBA00022741"/>
    </source>
</evidence>
<dbReference type="Gene3D" id="3.30.200.20">
    <property type="entry name" value="Phosphorylase Kinase, domain 1"/>
    <property type="match status" value="1"/>
</dbReference>
<reference evidence="14 15" key="1">
    <citation type="submission" date="2024-05" db="EMBL/GenBank/DDBJ databases">
        <title>Haplotype-resolved chromosome-level genome assembly of Huyou (Citrus changshanensis).</title>
        <authorList>
            <person name="Miao C."/>
            <person name="Chen W."/>
            <person name="Wu Y."/>
            <person name="Wang L."/>
            <person name="Zhao S."/>
            <person name="Grierson D."/>
            <person name="Xu C."/>
            <person name="Chen K."/>
        </authorList>
    </citation>
    <scope>NUCLEOTIDE SEQUENCE [LARGE SCALE GENOMIC DNA]</scope>
    <source>
        <strain evidence="14">01-14</strain>
        <tissue evidence="14">Leaf</tissue>
    </source>
</reference>
<dbReference type="PANTHER" id="PTHR48056:SF81">
    <property type="entry name" value="RECEPTOR PROTEIN-TYROSINE KINASE CEPR1"/>
    <property type="match status" value="1"/>
</dbReference>
<sequence length="971" mass="106833">MFLTPLLICLTKGKKKKRKSTKEKPISSSEEEGKANAEQHEENQKSKKAEPRWSKTQSPASTTSHTSFAVLSAMEAKRKLLLMEAAFFVLLLIRCVLAQQVPLDSAVQRSALLDLRSSLGLRSRDWPLRTEPCRSWRGVQCQNGQVIAINISGFKRTRIGRLNPRFAVDSLGNLTLLSSFNASGLSLPGSIPEWFGYRLPALQVLDLRSCSLSGSIPGSFGNLSRLNVLYLSGNSLAGNVPATLGELKKLSNLDLSRNLLTGEIPNAISLLGNLTRLNLASNFFTGQIPSGLYSLSSIQFLNLSDNALTGFIPSEVGNLDKLIELDLSKNSISGSLPLELRGLRNLAKLVISENGLEGQLSEGLFPTLDQLQVVDLSGNKLDGALPATLFLRPNLRFLDLSRNNITGSWTILSTNGNASGAVFNISNNMLYGDLNSSSFRKFSLIDLSSNYFQGTVADDRGRNVSLGRNCLQSVASQRSSEDCRLFYAERGLTFDNFGVLEPMQPPVPQHEEKSSKRWIFILVGVFGGLGFIAILVIVLVLILRRCDKGIANQRGSANVGPVPEGHSTPPPKDPAIVSGVGDSFTYEQLLRATGNFSETNLIKKGHSGDLFKGTLAGGTTVVVKKVSLHSFKKESYMMELDLFSRVSRARLVPLLGQCLEHETEKLLVYKYMVCGDLASSLHRVTDLEDDSLQSLDWITRLKIAIGAAEGLSYLHHECNPPLVHRDVQASSILLDDKFEVRLGSLSELHAQGDSHQNVLTRFLWRQTSDASNSGSSAATCAYDVYCFGKVLLELVTGKLGISKSDDATTREWLEHTLPHITLHDKEMLTKIIDPSLILDEDLLEEVWAMAIVARSCLDPKPAKRPPMKYILKALENPFKVVRQESFSSARLRTTSSRRSWSTAFFGSWRQSSSDVATFAHTREGIGGLKQLGRVLSHDSGGIEHSSSNKRSSNEIFPEPLEMEDMERQDEH</sequence>
<feature type="region of interest" description="Disordered" evidence="11">
    <location>
        <begin position="937"/>
        <end position="971"/>
    </location>
</feature>
<dbReference type="InterPro" id="IPR001245">
    <property type="entry name" value="Ser-Thr/Tyr_kinase_cat_dom"/>
</dbReference>
<keyword evidence="6" id="KW-0547">Nucleotide-binding</keyword>
<feature type="compositionally biased region" description="Polar residues" evidence="11">
    <location>
        <begin position="944"/>
        <end position="954"/>
    </location>
</feature>
<feature type="compositionally biased region" description="Acidic residues" evidence="11">
    <location>
        <begin position="960"/>
        <end position="971"/>
    </location>
</feature>